<dbReference type="EC" id="3.2.1.-" evidence="4"/>
<feature type="signal peptide" evidence="2">
    <location>
        <begin position="1"/>
        <end position="21"/>
    </location>
</feature>
<dbReference type="Gene3D" id="2.60.120.200">
    <property type="match status" value="1"/>
</dbReference>
<evidence type="ECO:0000313" key="4">
    <source>
        <dbReference type="EMBL" id="AMY23605.1"/>
    </source>
</evidence>
<organism evidence="4 5">
    <name type="scientific">Rhodococcoides fascians</name>
    <name type="common">Rhodococcus fascians</name>
    <dbReference type="NCBI Taxonomy" id="1828"/>
    <lineage>
        <taxon>Bacteria</taxon>
        <taxon>Bacillati</taxon>
        <taxon>Actinomycetota</taxon>
        <taxon>Actinomycetes</taxon>
        <taxon>Mycobacteriales</taxon>
        <taxon>Nocardiaceae</taxon>
        <taxon>Rhodococcoides</taxon>
    </lineage>
</organism>
<dbReference type="PROSITE" id="PS51257">
    <property type="entry name" value="PROKAR_LIPOPROTEIN"/>
    <property type="match status" value="1"/>
</dbReference>
<protein>
    <submittedName>
        <fullName evidence="4">Endo-1,3-1,4-beta-glycanase ExsH</fullName>
        <ecNumber evidence="4">3.2.1.-</ecNumber>
    </submittedName>
</protein>
<keyword evidence="4" id="KW-0326">Glycosidase</keyword>
<dbReference type="InterPro" id="IPR000757">
    <property type="entry name" value="Beta-glucanase-like"/>
</dbReference>
<dbReference type="GO" id="GO:0005975">
    <property type="term" value="P:carbohydrate metabolic process"/>
    <property type="evidence" value="ECO:0007669"/>
    <property type="project" value="InterPro"/>
</dbReference>
<evidence type="ECO:0000256" key="2">
    <source>
        <dbReference type="SAM" id="SignalP"/>
    </source>
</evidence>
<evidence type="ECO:0000259" key="3">
    <source>
        <dbReference type="PROSITE" id="PS51762"/>
    </source>
</evidence>
<feature type="domain" description="GH16" evidence="3">
    <location>
        <begin position="42"/>
        <end position="279"/>
    </location>
</feature>
<dbReference type="SUPFAM" id="SSF49899">
    <property type="entry name" value="Concanavalin A-like lectins/glucanases"/>
    <property type="match status" value="1"/>
</dbReference>
<sequence length="297" mass="32640">MRIFRGLSVALLVVATTVSCAQSTGPQPELVSSERCDPMADDVMSGEAVPREDLPGWRQTFVDDFDRCDLGDDWGAYYGQPGGDPASWWEYEQASVTGGALRLRAEQKDGRWVTGGVSNSPVSQRYGKWDVRLRADRSDEISYHILLWPADEVWPPEIDIAESADGTRQTMSSFLHWSGAEGDRHFSQANLQLDTNDWQTVGVEWDPEQIRYLVNGKVWARTPLGASIPDKPMWLGIQAQAGACTKLESWGVGECGLAGTPDVANVDVDWVSVYESDGTPSAVEDTPSGSVLLEQQN</sequence>
<dbReference type="Pfam" id="PF00722">
    <property type="entry name" value="Glyco_hydro_16"/>
    <property type="match status" value="1"/>
</dbReference>
<dbReference type="KEGG" id="rhs:A3Q41_02303"/>
<accession>A0A143QKC7</accession>
<dbReference type="PATRIC" id="fig|1653479.3.peg.2333"/>
<feature type="chain" id="PRO_5007512583" evidence="2">
    <location>
        <begin position="22"/>
        <end position="297"/>
    </location>
</feature>
<dbReference type="PROSITE" id="PS51762">
    <property type="entry name" value="GH16_2"/>
    <property type="match status" value="1"/>
</dbReference>
<dbReference type="PANTHER" id="PTHR10963">
    <property type="entry name" value="GLYCOSYL HYDROLASE-RELATED"/>
    <property type="match status" value="1"/>
</dbReference>
<dbReference type="AlphaFoldDB" id="A0A143QKC7"/>
<dbReference type="EMBL" id="CP015220">
    <property type="protein sequence ID" value="AMY23605.1"/>
    <property type="molecule type" value="Genomic_DNA"/>
</dbReference>
<reference evidence="5" key="2">
    <citation type="submission" date="2016-04" db="EMBL/GenBank/DDBJ databases">
        <title>Complete Genome and Plasmid Sequences for Rhodococcus fascians D188 and Draft Sequences for Rhodococcus spp. Isolates PBTS 1 and PBTS 2.</title>
        <authorList>
            <person name="Stamer R."/>
            <person name="Vereecke D."/>
            <person name="Zhang Y."/>
            <person name="Schilkey F."/>
            <person name="Devitt N."/>
            <person name="Randall J."/>
        </authorList>
    </citation>
    <scope>NUCLEOTIDE SEQUENCE [LARGE SCALE GENOMIC DNA]</scope>
    <source>
        <strain evidence="5">PBTS2</strain>
    </source>
</reference>
<gene>
    <name evidence="4" type="primary">exsH</name>
    <name evidence="4" type="ORF">A3Q41_02303</name>
</gene>
<dbReference type="RefSeq" id="WP_053068670.1">
    <property type="nucleotide sequence ID" value="NZ_CP015220.1"/>
</dbReference>
<dbReference type="GO" id="GO:0004553">
    <property type="term" value="F:hydrolase activity, hydrolyzing O-glycosyl compounds"/>
    <property type="evidence" value="ECO:0007669"/>
    <property type="project" value="InterPro"/>
</dbReference>
<dbReference type="PANTHER" id="PTHR10963:SF60">
    <property type="entry name" value="GRAM-NEGATIVE BACTERIA-BINDING PROTEIN 1-RELATED"/>
    <property type="match status" value="1"/>
</dbReference>
<evidence type="ECO:0000256" key="1">
    <source>
        <dbReference type="SAM" id="MobiDB-lite"/>
    </source>
</evidence>
<feature type="compositionally biased region" description="Polar residues" evidence="1">
    <location>
        <begin position="287"/>
        <end position="297"/>
    </location>
</feature>
<dbReference type="Proteomes" id="UP000076038">
    <property type="component" value="Chromosome"/>
</dbReference>
<keyword evidence="2" id="KW-0732">Signal</keyword>
<evidence type="ECO:0000313" key="5">
    <source>
        <dbReference type="Proteomes" id="UP000076038"/>
    </source>
</evidence>
<keyword evidence="5" id="KW-1185">Reference proteome</keyword>
<feature type="region of interest" description="Disordered" evidence="1">
    <location>
        <begin position="277"/>
        <end position="297"/>
    </location>
</feature>
<dbReference type="CDD" id="cd00413">
    <property type="entry name" value="Glyco_hydrolase_16"/>
    <property type="match status" value="1"/>
</dbReference>
<reference evidence="4 5" key="1">
    <citation type="journal article" date="2016" name="Genome Announc.">
        <title>Complete Genome and Plasmid Sequences for Rhodococcus fascians D188 and Draft Sequences for Rhodococcus Isolates PBTS 1 and PBTS 2.</title>
        <authorList>
            <person name="Stamler R.A."/>
            <person name="Vereecke D."/>
            <person name="Zhang Y."/>
            <person name="Schilkey F."/>
            <person name="Devitt N."/>
            <person name="Randall J.J."/>
        </authorList>
    </citation>
    <scope>NUCLEOTIDE SEQUENCE [LARGE SCALE GENOMIC DNA]</scope>
    <source>
        <strain evidence="4 5">PBTS2</strain>
    </source>
</reference>
<dbReference type="OrthoDB" id="9809583at2"/>
<proteinExistence type="predicted"/>
<keyword evidence="4" id="KW-0378">Hydrolase</keyword>
<dbReference type="InterPro" id="IPR050546">
    <property type="entry name" value="Glycosyl_Hydrlase_16"/>
</dbReference>
<name>A0A143QKC7_RHOFA</name>
<dbReference type="InterPro" id="IPR013320">
    <property type="entry name" value="ConA-like_dom_sf"/>
</dbReference>